<sequence length="264" mass="27675">MGGGRPGGPARSPAAHHGGQPGPVPQRLDPAPGAAVRPGPLPDRSVTVCRPVRAGTLFRDRQAQSDALLRVAAELQQRRAVSRCAARPAAEPPGLRDHELPDGRQVQPYPRQPGRRVPRGQLRSGLRGTAQAGLDGPDRSGARETSCCGHPCRPCRGPIIGPKVESMRHRLLLCISSAAIVGACASSPDTTAMGAAESTCRAAGAEALLGRRLDDMVLAEALRGSGGLRTRVIPPGGVVTMDHDPMRLNIELDDAGVIRRMRCG</sequence>
<protein>
    <recommendedName>
        <fullName evidence="4">Peptidase inhibitor I78 family protein</fullName>
    </recommendedName>
</protein>
<organism evidence="2 3">
    <name type="scientific">Ramlibacter lithotrophicus</name>
    <dbReference type="NCBI Taxonomy" id="2606681"/>
    <lineage>
        <taxon>Bacteria</taxon>
        <taxon>Pseudomonadati</taxon>
        <taxon>Pseudomonadota</taxon>
        <taxon>Betaproteobacteria</taxon>
        <taxon>Burkholderiales</taxon>
        <taxon>Comamonadaceae</taxon>
        <taxon>Ramlibacter</taxon>
    </lineage>
</organism>
<accession>A0A7X6I669</accession>
<keyword evidence="3" id="KW-1185">Reference proteome</keyword>
<dbReference type="InterPro" id="IPR021719">
    <property type="entry name" value="Prot_inh_I78"/>
</dbReference>
<evidence type="ECO:0000313" key="3">
    <source>
        <dbReference type="Proteomes" id="UP000521868"/>
    </source>
</evidence>
<gene>
    <name evidence="2" type="ORF">RAMLITH_09485</name>
</gene>
<evidence type="ECO:0000313" key="2">
    <source>
        <dbReference type="EMBL" id="NKE66051.1"/>
    </source>
</evidence>
<dbReference type="EMBL" id="VTOX01000002">
    <property type="protein sequence ID" value="NKE66051.1"/>
    <property type="molecule type" value="Genomic_DNA"/>
</dbReference>
<comment type="caution">
    <text evidence="2">The sequence shown here is derived from an EMBL/GenBank/DDBJ whole genome shotgun (WGS) entry which is preliminary data.</text>
</comment>
<name>A0A7X6I669_9BURK</name>
<feature type="region of interest" description="Disordered" evidence="1">
    <location>
        <begin position="1"/>
        <end position="46"/>
    </location>
</feature>
<feature type="region of interest" description="Disordered" evidence="1">
    <location>
        <begin position="79"/>
        <end position="147"/>
    </location>
</feature>
<evidence type="ECO:0008006" key="4">
    <source>
        <dbReference type="Google" id="ProtNLM"/>
    </source>
</evidence>
<dbReference type="Proteomes" id="UP000521868">
    <property type="component" value="Unassembled WGS sequence"/>
</dbReference>
<reference evidence="2 3" key="1">
    <citation type="journal article" date="2020" name="Nature">
        <title>Bacterial chemolithoautotrophy via manganese oxidation.</title>
        <authorList>
            <person name="Yu H."/>
            <person name="Leadbetter J.R."/>
        </authorList>
    </citation>
    <scope>NUCLEOTIDE SEQUENCE [LARGE SCALE GENOMIC DNA]</scope>
    <source>
        <strain evidence="2 3">RBP-1</strain>
    </source>
</reference>
<dbReference type="Pfam" id="PF11720">
    <property type="entry name" value="Inhibitor_I78"/>
    <property type="match status" value="1"/>
</dbReference>
<proteinExistence type="predicted"/>
<dbReference type="AlphaFoldDB" id="A0A7X6I669"/>
<feature type="compositionally biased region" description="Low complexity" evidence="1">
    <location>
        <begin position="8"/>
        <end position="18"/>
    </location>
</feature>
<dbReference type="Gene3D" id="3.30.10.10">
    <property type="entry name" value="Trypsin Inhibitor V, subunit A"/>
    <property type="match status" value="1"/>
</dbReference>
<evidence type="ECO:0000256" key="1">
    <source>
        <dbReference type="SAM" id="MobiDB-lite"/>
    </source>
</evidence>